<accession>A0A7Y7M4E2</accession>
<dbReference type="Gene3D" id="1.10.10.10">
    <property type="entry name" value="Winged helix-like DNA-binding domain superfamily/Winged helix DNA-binding domain"/>
    <property type="match status" value="1"/>
</dbReference>
<evidence type="ECO:0000256" key="4">
    <source>
        <dbReference type="SAM" id="MobiDB-lite"/>
    </source>
</evidence>
<keyword evidence="1" id="KW-0805">Transcription regulation</keyword>
<dbReference type="PANTHER" id="PTHR44688:SF16">
    <property type="entry name" value="DNA-BINDING TRANSCRIPTIONAL ACTIVATOR DEVR_DOSR"/>
    <property type="match status" value="1"/>
</dbReference>
<dbReference type="EMBL" id="JABXXP010000008">
    <property type="protein sequence ID" value="NVN09892.1"/>
    <property type="molecule type" value="Genomic_DNA"/>
</dbReference>
<evidence type="ECO:0000256" key="1">
    <source>
        <dbReference type="ARBA" id="ARBA00023015"/>
    </source>
</evidence>
<dbReference type="PROSITE" id="PS50043">
    <property type="entry name" value="HTH_LUXR_2"/>
    <property type="match status" value="1"/>
</dbReference>
<evidence type="ECO:0000259" key="5">
    <source>
        <dbReference type="PROSITE" id="PS50043"/>
    </source>
</evidence>
<dbReference type="GO" id="GO:0003677">
    <property type="term" value="F:DNA binding"/>
    <property type="evidence" value="ECO:0007669"/>
    <property type="project" value="UniProtKB-KW"/>
</dbReference>
<sequence length="260" mass="29129">MIAMPGSCAWFQQAGTAAASIGSDIFYVHLLSLLGLVVQHCSTWIITYSDQNPPDVFHTAGVTKRTLTSYCRDFYEVDPFWQVSRLCRDAEVLTLETLDPSVKNARYTEAFRSDAGFRDELGVLLPSTSGRAVSLFLQHDARMFSPRDIAAVRKVMPLIVGMHRAHLSTRTDRRPVPPSYPPSRAGDDAHDPWSDLATRLTPREQDLIALIMRGRNTGEIAQALQISKGTVKNYRLRLYRKANVTSERALVSTLQRTGMF</sequence>
<dbReference type="SUPFAM" id="SSF46894">
    <property type="entry name" value="C-terminal effector domain of the bipartite response regulators"/>
    <property type="match status" value="1"/>
</dbReference>
<evidence type="ECO:0000256" key="2">
    <source>
        <dbReference type="ARBA" id="ARBA00023125"/>
    </source>
</evidence>
<comment type="caution">
    <text evidence="6">The sequence shown here is derived from an EMBL/GenBank/DDBJ whole genome shotgun (WGS) entry which is preliminary data.</text>
</comment>
<gene>
    <name evidence="6" type="ORF">HUK84_01795</name>
</gene>
<evidence type="ECO:0000313" key="6">
    <source>
        <dbReference type="EMBL" id="NVN09892.1"/>
    </source>
</evidence>
<dbReference type="AlphaFoldDB" id="A0A7Y7M4E2"/>
<feature type="region of interest" description="Disordered" evidence="4">
    <location>
        <begin position="167"/>
        <end position="191"/>
    </location>
</feature>
<dbReference type="Proteomes" id="UP000534870">
    <property type="component" value="Unassembled WGS sequence"/>
</dbReference>
<dbReference type="PROSITE" id="PS00622">
    <property type="entry name" value="HTH_LUXR_1"/>
    <property type="match status" value="1"/>
</dbReference>
<dbReference type="InterPro" id="IPR000792">
    <property type="entry name" value="Tscrpt_reg_LuxR_C"/>
</dbReference>
<dbReference type="Pfam" id="PF00196">
    <property type="entry name" value="GerE"/>
    <property type="match status" value="1"/>
</dbReference>
<organism evidence="6 7">
    <name type="scientific">Nguyenibacter vanlangensis</name>
    <dbReference type="NCBI Taxonomy" id="1216886"/>
    <lineage>
        <taxon>Bacteria</taxon>
        <taxon>Pseudomonadati</taxon>
        <taxon>Pseudomonadota</taxon>
        <taxon>Alphaproteobacteria</taxon>
        <taxon>Acetobacterales</taxon>
        <taxon>Acetobacteraceae</taxon>
        <taxon>Nguyenibacter</taxon>
    </lineage>
</organism>
<dbReference type="InterPro" id="IPR036388">
    <property type="entry name" value="WH-like_DNA-bd_sf"/>
</dbReference>
<dbReference type="GO" id="GO:0006355">
    <property type="term" value="P:regulation of DNA-templated transcription"/>
    <property type="evidence" value="ECO:0007669"/>
    <property type="project" value="InterPro"/>
</dbReference>
<dbReference type="InterPro" id="IPR016032">
    <property type="entry name" value="Sig_transdc_resp-reg_C-effctor"/>
</dbReference>
<reference evidence="6 7" key="1">
    <citation type="submission" date="2020-06" db="EMBL/GenBank/DDBJ databases">
        <title>Description of novel acetic acid bacteria.</title>
        <authorList>
            <person name="Sombolestani A."/>
        </authorList>
    </citation>
    <scope>NUCLEOTIDE SEQUENCE [LARGE SCALE GENOMIC DNA]</scope>
    <source>
        <strain evidence="6 7">LMG 31431</strain>
    </source>
</reference>
<feature type="domain" description="HTH luxR-type" evidence="5">
    <location>
        <begin position="193"/>
        <end position="258"/>
    </location>
</feature>
<evidence type="ECO:0000313" key="7">
    <source>
        <dbReference type="Proteomes" id="UP000534870"/>
    </source>
</evidence>
<dbReference type="RefSeq" id="WP_176638690.1">
    <property type="nucleotide sequence ID" value="NZ_JABXXP010000008.1"/>
</dbReference>
<dbReference type="PRINTS" id="PR00038">
    <property type="entry name" value="HTHLUXR"/>
</dbReference>
<proteinExistence type="predicted"/>
<dbReference type="SMART" id="SM00421">
    <property type="entry name" value="HTH_LUXR"/>
    <property type="match status" value="1"/>
</dbReference>
<evidence type="ECO:0000256" key="3">
    <source>
        <dbReference type="ARBA" id="ARBA00023163"/>
    </source>
</evidence>
<dbReference type="PANTHER" id="PTHR44688">
    <property type="entry name" value="DNA-BINDING TRANSCRIPTIONAL ACTIVATOR DEVR_DOSR"/>
    <property type="match status" value="1"/>
</dbReference>
<protein>
    <submittedName>
        <fullName evidence="6">Helix-turn-helix transcriptional regulator</fullName>
    </submittedName>
</protein>
<keyword evidence="3" id="KW-0804">Transcription</keyword>
<name>A0A7Y7M4E2_9PROT</name>
<dbReference type="CDD" id="cd06170">
    <property type="entry name" value="LuxR_C_like"/>
    <property type="match status" value="1"/>
</dbReference>
<keyword evidence="2" id="KW-0238">DNA-binding</keyword>